<organism evidence="3 4">
    <name type="scientific">Mya arenaria</name>
    <name type="common">Soft-shell clam</name>
    <dbReference type="NCBI Taxonomy" id="6604"/>
    <lineage>
        <taxon>Eukaryota</taxon>
        <taxon>Metazoa</taxon>
        <taxon>Spiralia</taxon>
        <taxon>Lophotrochozoa</taxon>
        <taxon>Mollusca</taxon>
        <taxon>Bivalvia</taxon>
        <taxon>Autobranchia</taxon>
        <taxon>Heteroconchia</taxon>
        <taxon>Euheterodonta</taxon>
        <taxon>Imparidentia</taxon>
        <taxon>Neoheterodontei</taxon>
        <taxon>Myida</taxon>
        <taxon>Myoidea</taxon>
        <taxon>Myidae</taxon>
        <taxon>Mya</taxon>
    </lineage>
</organism>
<evidence type="ECO:0000313" key="4">
    <source>
        <dbReference type="Proteomes" id="UP001164746"/>
    </source>
</evidence>
<dbReference type="Proteomes" id="UP001164746">
    <property type="component" value="Chromosome 6"/>
</dbReference>
<reference evidence="3" key="1">
    <citation type="submission" date="2022-11" db="EMBL/GenBank/DDBJ databases">
        <title>Centuries of genome instability and evolution in soft-shell clam transmissible cancer (bioRxiv).</title>
        <authorList>
            <person name="Hart S.F.M."/>
            <person name="Yonemitsu M.A."/>
            <person name="Giersch R.M."/>
            <person name="Beal B.F."/>
            <person name="Arriagada G."/>
            <person name="Davis B.W."/>
            <person name="Ostrander E.A."/>
            <person name="Goff S.P."/>
            <person name="Metzger M.J."/>
        </authorList>
    </citation>
    <scope>NUCLEOTIDE SEQUENCE</scope>
    <source>
        <strain evidence="3">MELC-2E11</strain>
        <tissue evidence="3">Siphon/mantle</tissue>
    </source>
</reference>
<protein>
    <submittedName>
        <fullName evidence="3">Uncharacterized protein</fullName>
    </submittedName>
</protein>
<feature type="compositionally biased region" description="Basic and acidic residues" evidence="2">
    <location>
        <begin position="86"/>
        <end position="102"/>
    </location>
</feature>
<keyword evidence="4" id="KW-1185">Reference proteome</keyword>
<sequence length="324" mass="38177">MEKLFRQDHSDVYFNNERLNEDLNGKIDEMKKDMYRQEMRRLTEIKLLQQEIKEGQEPGISGSLRTKSSRPTNRKRAQSAWARTGSGEKKERAEDEKPEEVRSPSPASTVSTLRNTRTLKRYQNIGAQRFKENGRFPEEWYIKCIPASDASVHNARMQFNKKKAPSPFNFLAKIREHEMTEKKLKEYTANVKIAKNGAENNEDEIDGNQMILMCEEPVKPVQTGLSRRQLRKIANDTKIERGPSRNTEKRLALVAINEQENKKIFDKVRVFCKKIEDLKAREIRKLREREEARKREEEERAYHEVIDEALKEEENTQCKSDEYR</sequence>
<gene>
    <name evidence="3" type="ORF">MAR_018669</name>
</gene>
<feature type="coiled-coil region" evidence="1">
    <location>
        <begin position="275"/>
        <end position="315"/>
    </location>
</feature>
<evidence type="ECO:0000256" key="2">
    <source>
        <dbReference type="SAM" id="MobiDB-lite"/>
    </source>
</evidence>
<proteinExistence type="predicted"/>
<name>A0ABY7ENE1_MYAAR</name>
<evidence type="ECO:0000313" key="3">
    <source>
        <dbReference type="EMBL" id="WAR08711.1"/>
    </source>
</evidence>
<dbReference type="EMBL" id="CP111017">
    <property type="protein sequence ID" value="WAR08711.1"/>
    <property type="molecule type" value="Genomic_DNA"/>
</dbReference>
<evidence type="ECO:0000256" key="1">
    <source>
        <dbReference type="SAM" id="Coils"/>
    </source>
</evidence>
<feature type="region of interest" description="Disordered" evidence="2">
    <location>
        <begin position="52"/>
        <end position="111"/>
    </location>
</feature>
<keyword evidence="1" id="KW-0175">Coiled coil</keyword>
<accession>A0ABY7ENE1</accession>